<dbReference type="KEGG" id="cjap:GWK36_11600"/>
<feature type="compositionally biased region" description="Basic and acidic residues" evidence="1">
    <location>
        <begin position="62"/>
        <end position="80"/>
    </location>
</feature>
<dbReference type="RefSeq" id="WP_166271291.1">
    <property type="nucleotide sequence ID" value="NZ_CP048029.1"/>
</dbReference>
<protein>
    <submittedName>
        <fullName evidence="3">DUF4124 domain-containing protein</fullName>
    </submittedName>
</protein>
<evidence type="ECO:0000256" key="1">
    <source>
        <dbReference type="SAM" id="MobiDB-lite"/>
    </source>
</evidence>
<organism evidence="3 4">
    <name type="scientific">Caldichromatium japonicum</name>
    <dbReference type="NCBI Taxonomy" id="2699430"/>
    <lineage>
        <taxon>Bacteria</taxon>
        <taxon>Pseudomonadati</taxon>
        <taxon>Pseudomonadota</taxon>
        <taxon>Gammaproteobacteria</taxon>
        <taxon>Chromatiales</taxon>
        <taxon>Chromatiaceae</taxon>
        <taxon>Caldichromatium</taxon>
    </lineage>
</organism>
<sequence length="177" mass="19966">MALLYQQPLWAQAIYRCQMPDGRISYQQGACPDQASATSIETSKPTAQSPTSQDYSVTSQAERMRAERQAKERAQAEARQRQAARLKAQGNAAVQADPVRCAHHRAEAARWQRQLKSSQRTREERVYRENKIAYHQAIIERYCRGLGDSSLSPPSCRPCSLCLRPSLRRSLGLSFGL</sequence>
<feature type="domain" description="DUF4124" evidence="2">
    <location>
        <begin position="8"/>
        <end position="51"/>
    </location>
</feature>
<feature type="region of interest" description="Disordered" evidence="1">
    <location>
        <begin position="36"/>
        <end position="90"/>
    </location>
</feature>
<gene>
    <name evidence="3" type="ORF">GWK36_11600</name>
</gene>
<name>A0A6G7VEL9_9GAMM</name>
<proteinExistence type="predicted"/>
<evidence type="ECO:0000313" key="3">
    <source>
        <dbReference type="EMBL" id="QIK38523.1"/>
    </source>
</evidence>
<reference evidence="4" key="1">
    <citation type="submission" date="2020-01" db="EMBL/GenBank/DDBJ databases">
        <title>Caldichromatium gen. nov., sp. nov., a thermophilic purple sulfur bacterium member of the family Chromatiaceae isolated from Nakabusa hot spring, Japan.</title>
        <authorList>
            <person name="Saini M.K."/>
            <person name="Hanada S."/>
            <person name="Tank M."/>
        </authorList>
    </citation>
    <scope>NUCLEOTIDE SEQUENCE [LARGE SCALE GENOMIC DNA]</scope>
    <source>
        <strain evidence="4">No.7</strain>
    </source>
</reference>
<evidence type="ECO:0000313" key="4">
    <source>
        <dbReference type="Proteomes" id="UP000502699"/>
    </source>
</evidence>
<evidence type="ECO:0000259" key="2">
    <source>
        <dbReference type="Pfam" id="PF13511"/>
    </source>
</evidence>
<dbReference type="InterPro" id="IPR025392">
    <property type="entry name" value="DUF4124"/>
</dbReference>
<dbReference type="AlphaFoldDB" id="A0A6G7VEL9"/>
<keyword evidence="4" id="KW-1185">Reference proteome</keyword>
<dbReference type="Proteomes" id="UP000502699">
    <property type="component" value="Chromosome"/>
</dbReference>
<dbReference type="Pfam" id="PF13511">
    <property type="entry name" value="DUF4124"/>
    <property type="match status" value="1"/>
</dbReference>
<dbReference type="EMBL" id="CP048029">
    <property type="protein sequence ID" value="QIK38523.1"/>
    <property type="molecule type" value="Genomic_DNA"/>
</dbReference>
<feature type="compositionally biased region" description="Polar residues" evidence="1">
    <location>
        <begin position="36"/>
        <end position="59"/>
    </location>
</feature>
<accession>A0A6G7VEL9</accession>